<dbReference type="EMBL" id="JAAIKC010000031">
    <property type="protein sequence ID" value="NEW09933.1"/>
    <property type="molecule type" value="Genomic_DNA"/>
</dbReference>
<reference evidence="2" key="1">
    <citation type="submission" date="2020-02" db="EMBL/GenBank/DDBJ databases">
        <authorList>
            <person name="Shen X.-R."/>
            <person name="Zhang Y.-X."/>
        </authorList>
    </citation>
    <scope>NUCLEOTIDE SEQUENCE</scope>
    <source>
        <strain evidence="2">SYP-B3998</strain>
    </source>
</reference>
<organism evidence="2">
    <name type="scientific">Paenibacillus sp. SYP-B3998</name>
    <dbReference type="NCBI Taxonomy" id="2678564"/>
    <lineage>
        <taxon>Bacteria</taxon>
        <taxon>Bacillati</taxon>
        <taxon>Bacillota</taxon>
        <taxon>Bacilli</taxon>
        <taxon>Bacillales</taxon>
        <taxon>Paenibacillaceae</taxon>
        <taxon>Paenibacillus</taxon>
    </lineage>
</organism>
<accession>A0A6G4A635</accession>
<dbReference type="Pfam" id="PF08906">
    <property type="entry name" value="T6SS_Tdi1_C"/>
    <property type="match status" value="1"/>
</dbReference>
<evidence type="ECO:0000259" key="1">
    <source>
        <dbReference type="Pfam" id="PF08906"/>
    </source>
</evidence>
<proteinExistence type="predicted"/>
<gene>
    <name evidence="2" type="ORF">GK047_29055</name>
</gene>
<dbReference type="RefSeq" id="WP_205517029.1">
    <property type="nucleotide sequence ID" value="NZ_JAAIKC010000031.1"/>
</dbReference>
<protein>
    <submittedName>
        <fullName evidence="2">DUF1851 domain-containing protein</fullName>
    </submittedName>
</protein>
<name>A0A6G4A635_9BACL</name>
<evidence type="ECO:0000313" key="2">
    <source>
        <dbReference type="EMBL" id="NEW09933.1"/>
    </source>
</evidence>
<dbReference type="AlphaFoldDB" id="A0A6G4A635"/>
<dbReference type="InterPro" id="IPR015002">
    <property type="entry name" value="T6SS_Tdi1_C"/>
</dbReference>
<comment type="caution">
    <text evidence="2">The sequence shown here is derived from an EMBL/GenBank/DDBJ whole genome shotgun (WGS) entry which is preliminary data.</text>
</comment>
<sequence length="170" mass="19775">MMLNDLQSNTKGFVELFSLYNGESFGKGLYRLHNISKINEWNKIIIHAFPEYTGRISCFGYDWLGRHFALDRERVVNGQSQILMFEPGTGEVLEIPCSFDDFHNDEIPNYHEACLASDFYLKWKKSKELILKNEECVGYKVMLFLGGLDEVENLEKSNMGVYWHICSQLI</sequence>
<feature type="domain" description="T6SS immunity protein Tdi1 C-terminal" evidence="1">
    <location>
        <begin position="126"/>
        <end position="169"/>
    </location>
</feature>